<dbReference type="SUPFAM" id="SSF52151">
    <property type="entry name" value="FabD/lysophospholipase-like"/>
    <property type="match status" value="1"/>
</dbReference>
<dbReference type="InterPro" id="IPR016035">
    <property type="entry name" value="Acyl_Trfase/lysoPLipase"/>
</dbReference>
<dbReference type="GO" id="GO:0005829">
    <property type="term" value="C:cytosol"/>
    <property type="evidence" value="ECO:0007669"/>
    <property type="project" value="TreeGrafter"/>
</dbReference>
<dbReference type="GO" id="GO:0005783">
    <property type="term" value="C:endoplasmic reticulum"/>
    <property type="evidence" value="ECO:0007669"/>
    <property type="project" value="EnsemblFungi"/>
</dbReference>
<dbReference type="PANTHER" id="PTHR10728">
    <property type="entry name" value="CYTOSOLIC PHOSPHOLIPASE A2"/>
    <property type="match status" value="1"/>
</dbReference>
<feature type="chain" id="PRO_5005111862" description="Lysophospholipase" evidence="6">
    <location>
        <begin position="25"/>
        <end position="689"/>
    </location>
</feature>
<dbReference type="GO" id="GO:0005634">
    <property type="term" value="C:nucleus"/>
    <property type="evidence" value="ECO:0007669"/>
    <property type="project" value="EnsemblFungi"/>
</dbReference>
<dbReference type="GO" id="GO:0007127">
    <property type="term" value="P:meiosis I"/>
    <property type="evidence" value="ECO:0007669"/>
    <property type="project" value="EnsemblFungi"/>
</dbReference>
<comment type="catalytic activity">
    <reaction evidence="6">
        <text>a 1-acyl-sn-glycero-3-phosphocholine + H2O = sn-glycerol 3-phosphocholine + a fatty acid + H(+)</text>
        <dbReference type="Rhea" id="RHEA:15177"/>
        <dbReference type="ChEBI" id="CHEBI:15377"/>
        <dbReference type="ChEBI" id="CHEBI:15378"/>
        <dbReference type="ChEBI" id="CHEBI:16870"/>
        <dbReference type="ChEBI" id="CHEBI:28868"/>
        <dbReference type="ChEBI" id="CHEBI:58168"/>
        <dbReference type="EC" id="3.1.1.5"/>
    </reaction>
</comment>
<evidence type="ECO:0000256" key="4">
    <source>
        <dbReference type="ARBA" id="ARBA00023098"/>
    </source>
</evidence>
<dbReference type="RefSeq" id="XP_022627944.1">
    <property type="nucleotide sequence ID" value="XM_022773473.1"/>
</dbReference>
<dbReference type="PROSITE" id="PS51210">
    <property type="entry name" value="PLA2C"/>
    <property type="match status" value="1"/>
</dbReference>
<feature type="signal peptide" evidence="6">
    <location>
        <begin position="1"/>
        <end position="24"/>
    </location>
</feature>
<dbReference type="GeneID" id="34685146"/>
<keyword evidence="4 5" id="KW-0443">Lipid metabolism</keyword>
<dbReference type="GO" id="GO:0005576">
    <property type="term" value="C:extracellular region"/>
    <property type="evidence" value="ECO:0007669"/>
    <property type="project" value="TreeGrafter"/>
</dbReference>
<comment type="similarity">
    <text evidence="1 6">Belongs to the lysophospholipase family.</text>
</comment>
<evidence type="ECO:0000256" key="6">
    <source>
        <dbReference type="RuleBase" id="RU362103"/>
    </source>
</evidence>
<dbReference type="GO" id="GO:0005886">
    <property type="term" value="C:plasma membrane"/>
    <property type="evidence" value="ECO:0007669"/>
    <property type="project" value="TreeGrafter"/>
</dbReference>
<evidence type="ECO:0000313" key="8">
    <source>
        <dbReference type="EMBL" id="CEP61711.1"/>
    </source>
</evidence>
<dbReference type="Gene3D" id="3.40.1090.10">
    <property type="entry name" value="Cytosolic phospholipase A2 catalytic domain"/>
    <property type="match status" value="1"/>
</dbReference>
<dbReference type="OrthoDB" id="4084751at2759"/>
<dbReference type="GO" id="GO:0004623">
    <property type="term" value="F:phospholipase A2 activity"/>
    <property type="evidence" value="ECO:0007669"/>
    <property type="project" value="TreeGrafter"/>
</dbReference>
<name>A0A0C7N8G3_9SACH</name>
<gene>
    <name evidence="8" type="ORF">LALA0_S03e09142g</name>
</gene>
<dbReference type="AlphaFoldDB" id="A0A0C7N8G3"/>
<dbReference type="Proteomes" id="UP000054304">
    <property type="component" value="Unassembled WGS sequence"/>
</dbReference>
<evidence type="ECO:0000313" key="9">
    <source>
        <dbReference type="Proteomes" id="UP000054304"/>
    </source>
</evidence>
<keyword evidence="9" id="KW-1185">Reference proteome</keyword>
<dbReference type="EMBL" id="LN736362">
    <property type="protein sequence ID" value="CEP61711.1"/>
    <property type="molecule type" value="Genomic_DNA"/>
</dbReference>
<dbReference type="InterPro" id="IPR002642">
    <property type="entry name" value="LysoPLipase_cat_dom"/>
</dbReference>
<protein>
    <recommendedName>
        <fullName evidence="6">Lysophospholipase</fullName>
        <ecNumber evidence="6">3.1.1.5</ecNumber>
    </recommendedName>
</protein>
<proteinExistence type="inferred from homology"/>
<dbReference type="GO" id="GO:0070583">
    <property type="term" value="P:spore membrane bending pathway"/>
    <property type="evidence" value="ECO:0007669"/>
    <property type="project" value="EnsemblFungi"/>
</dbReference>
<keyword evidence="2 5" id="KW-0378">Hydrolase</keyword>
<dbReference type="Pfam" id="PF01735">
    <property type="entry name" value="PLA2_B"/>
    <property type="match status" value="2"/>
</dbReference>
<reference evidence="8 9" key="1">
    <citation type="submission" date="2014-12" db="EMBL/GenBank/DDBJ databases">
        <authorList>
            <person name="Neuveglise Cecile"/>
        </authorList>
    </citation>
    <scope>NUCLEOTIDE SEQUENCE [LARGE SCALE GENOMIC DNA]</scope>
    <source>
        <strain evidence="8 9">CBS 12615</strain>
    </source>
</reference>
<dbReference type="GO" id="GO:0046475">
    <property type="term" value="P:glycerophospholipid catabolic process"/>
    <property type="evidence" value="ECO:0007669"/>
    <property type="project" value="TreeGrafter"/>
</dbReference>
<dbReference type="HOGENOM" id="CLU_014602_2_0_1"/>
<dbReference type="STRING" id="1245769.A0A0C7N8G3"/>
<evidence type="ECO:0000259" key="7">
    <source>
        <dbReference type="PROSITE" id="PS51210"/>
    </source>
</evidence>
<evidence type="ECO:0000256" key="2">
    <source>
        <dbReference type="ARBA" id="ARBA00022801"/>
    </source>
</evidence>
<dbReference type="EC" id="3.1.1.5" evidence="6"/>
<sequence length="689" mass="77398">MRLIAFSGLFISIYLLQCVTLVTCSPNVNSAFQAVQCPDTQLIREAKSSLSREESRYVASRQLLMRGSVEEFIKTTGVRTSDVASLSLLAQGPINVGLAISGGGLRSMLIGSGFMLKMEEYGLLNSVNYVTGTSGGSWILAKLALNDFRISSLGEWNISESILRGVPDTNVSESSVVTMLDVGDLNELFTADDWFYEKLSHVSRLWDRSTEPMLKQVTPFDDFYLRLEEQLVARTGILEKRGPEVFSKIKNVVHKFFDVTKEVDSNVEKFVDSSRNFAEILQFYVDLHRTVRTKKLNGFPLSFTDYWGHALINGMASKAGQASLSAVIGDSKRFREFKTPFPIFVANCKNNNLRHAVFEFTPFEFGSWTNLRLFMSLKFLGSTMVAGEAKKCYNGFDEISFITATSSSIFNNVLMCIWQLIAPTIQTRKAIGAILSAFSIGFEKSRNGTSSISSTTPRPEYAIYHPNPFYQYPGIEDDVLTKDSRLYLVDGGEDGQNIPIGPLLIPERKLDVILALDSSSDTHGFPNGSMLHNFYRDNYIDTFEDTFDHNPSAFQTLPYIPTSKEFVEKGLLSRPVAFGCYLSSYPDSITDPNFNSTSLVLPPIILYHANAEHSFSANVSTFKLRYTHTEVEQMLNNGRDIFSFDSSPKYKRCLACLLVKRAHDRKLLQAEENTLPFFCEVCFSEYCYN</sequence>
<dbReference type="PANTHER" id="PTHR10728:SF56">
    <property type="entry name" value="MEIOTIC PHOSPHOLIPASE SPO1-RELATED"/>
    <property type="match status" value="1"/>
</dbReference>
<feature type="domain" description="PLA2c" evidence="7">
    <location>
        <begin position="36"/>
        <end position="689"/>
    </location>
</feature>
<dbReference type="GO" id="GO:0030474">
    <property type="term" value="P:spindle pole body duplication"/>
    <property type="evidence" value="ECO:0007669"/>
    <property type="project" value="EnsemblFungi"/>
</dbReference>
<organism evidence="8 9">
    <name type="scientific">Lachancea lanzarotensis</name>
    <dbReference type="NCBI Taxonomy" id="1245769"/>
    <lineage>
        <taxon>Eukaryota</taxon>
        <taxon>Fungi</taxon>
        <taxon>Dikarya</taxon>
        <taxon>Ascomycota</taxon>
        <taxon>Saccharomycotina</taxon>
        <taxon>Saccharomycetes</taxon>
        <taxon>Saccharomycetales</taxon>
        <taxon>Saccharomycetaceae</taxon>
        <taxon>Lachancea</taxon>
    </lineage>
</organism>
<dbReference type="GO" id="GO:0004622">
    <property type="term" value="F:phosphatidylcholine lysophospholipase activity"/>
    <property type="evidence" value="ECO:0007669"/>
    <property type="project" value="UniProtKB-EC"/>
</dbReference>
<keyword evidence="3 5" id="KW-0442">Lipid degradation</keyword>
<dbReference type="SMART" id="SM00022">
    <property type="entry name" value="PLAc"/>
    <property type="match status" value="1"/>
</dbReference>
<dbReference type="GO" id="GO:0005628">
    <property type="term" value="C:prospore membrane"/>
    <property type="evidence" value="ECO:0007669"/>
    <property type="project" value="EnsemblFungi"/>
</dbReference>
<accession>A0A0C7N8G3</accession>
<keyword evidence="6" id="KW-0732">Signal</keyword>
<evidence type="ECO:0000256" key="3">
    <source>
        <dbReference type="ARBA" id="ARBA00022963"/>
    </source>
</evidence>
<evidence type="ECO:0000256" key="1">
    <source>
        <dbReference type="ARBA" id="ARBA00008780"/>
    </source>
</evidence>
<evidence type="ECO:0000256" key="5">
    <source>
        <dbReference type="PROSITE-ProRule" id="PRU00555"/>
    </source>
</evidence>